<keyword evidence="2" id="KW-1185">Reference proteome</keyword>
<evidence type="ECO:0000313" key="1">
    <source>
        <dbReference type="EMBL" id="CAG8840088.1"/>
    </source>
</evidence>
<dbReference type="EMBL" id="CAJVQC010125693">
    <property type="protein sequence ID" value="CAG8840088.1"/>
    <property type="molecule type" value="Genomic_DNA"/>
</dbReference>
<name>A0ACA9SHJ3_9GLOM</name>
<sequence length="39" mass="4417">VERLEEEIETLNNPGTSSLRQIFKYPLHSNLPTEDSGSD</sequence>
<gene>
    <name evidence="1" type="ORF">RPERSI_LOCUS31297</name>
</gene>
<comment type="caution">
    <text evidence="1">The sequence shown here is derived from an EMBL/GenBank/DDBJ whole genome shotgun (WGS) entry which is preliminary data.</text>
</comment>
<evidence type="ECO:0000313" key="2">
    <source>
        <dbReference type="Proteomes" id="UP000789920"/>
    </source>
</evidence>
<organism evidence="1 2">
    <name type="scientific">Racocetra persica</name>
    <dbReference type="NCBI Taxonomy" id="160502"/>
    <lineage>
        <taxon>Eukaryota</taxon>
        <taxon>Fungi</taxon>
        <taxon>Fungi incertae sedis</taxon>
        <taxon>Mucoromycota</taxon>
        <taxon>Glomeromycotina</taxon>
        <taxon>Glomeromycetes</taxon>
        <taxon>Diversisporales</taxon>
        <taxon>Gigasporaceae</taxon>
        <taxon>Racocetra</taxon>
    </lineage>
</organism>
<reference evidence="1" key="1">
    <citation type="submission" date="2021-06" db="EMBL/GenBank/DDBJ databases">
        <authorList>
            <person name="Kallberg Y."/>
            <person name="Tangrot J."/>
            <person name="Rosling A."/>
        </authorList>
    </citation>
    <scope>NUCLEOTIDE SEQUENCE</scope>
    <source>
        <strain evidence="1">MA461A</strain>
    </source>
</reference>
<proteinExistence type="predicted"/>
<accession>A0ACA9SHJ3</accession>
<protein>
    <submittedName>
        <fullName evidence="1">25118_t:CDS:1</fullName>
    </submittedName>
</protein>
<feature type="non-terminal residue" evidence="1">
    <location>
        <position position="1"/>
    </location>
</feature>
<dbReference type="Proteomes" id="UP000789920">
    <property type="component" value="Unassembled WGS sequence"/>
</dbReference>